<dbReference type="Gene3D" id="1.10.1740.10">
    <property type="match status" value="1"/>
</dbReference>
<dbReference type="GO" id="GO:0016987">
    <property type="term" value="F:sigma factor activity"/>
    <property type="evidence" value="ECO:0007669"/>
    <property type="project" value="UniProtKB-KW"/>
</dbReference>
<comment type="similarity">
    <text evidence="1">Belongs to the sigma-70 factor family. ECF subfamily.</text>
</comment>
<evidence type="ECO:0000259" key="7">
    <source>
        <dbReference type="Pfam" id="PF04545"/>
    </source>
</evidence>
<protein>
    <submittedName>
        <fullName evidence="10">Unannotated protein</fullName>
    </submittedName>
</protein>
<reference evidence="10" key="1">
    <citation type="submission" date="2020-05" db="EMBL/GenBank/DDBJ databases">
        <authorList>
            <person name="Chiriac C."/>
            <person name="Salcher M."/>
            <person name="Ghai R."/>
            <person name="Kavagutti S V."/>
        </authorList>
    </citation>
    <scope>NUCLEOTIDE SEQUENCE</scope>
</reference>
<name>A0A6J6XPW8_9ZZZZ</name>
<evidence type="ECO:0000256" key="2">
    <source>
        <dbReference type="ARBA" id="ARBA00023015"/>
    </source>
</evidence>
<evidence type="ECO:0000256" key="4">
    <source>
        <dbReference type="ARBA" id="ARBA00023125"/>
    </source>
</evidence>
<evidence type="ECO:0000313" key="10">
    <source>
        <dbReference type="EMBL" id="CAB4799331.1"/>
    </source>
</evidence>
<dbReference type="GO" id="GO:0006352">
    <property type="term" value="P:DNA-templated transcription initiation"/>
    <property type="evidence" value="ECO:0007669"/>
    <property type="project" value="InterPro"/>
</dbReference>
<dbReference type="EMBL" id="CAESGF010000003">
    <property type="protein sequence ID" value="CAB4362831.1"/>
    <property type="molecule type" value="Genomic_DNA"/>
</dbReference>
<dbReference type="Pfam" id="PF04542">
    <property type="entry name" value="Sigma70_r2"/>
    <property type="match status" value="1"/>
</dbReference>
<evidence type="ECO:0000256" key="5">
    <source>
        <dbReference type="ARBA" id="ARBA00023163"/>
    </source>
</evidence>
<dbReference type="InterPro" id="IPR014284">
    <property type="entry name" value="RNA_pol_sigma-70_dom"/>
</dbReference>
<dbReference type="Gene3D" id="1.10.10.10">
    <property type="entry name" value="Winged helix-like DNA-binding domain superfamily/Winged helix DNA-binding domain"/>
    <property type="match status" value="1"/>
</dbReference>
<keyword evidence="4" id="KW-0238">DNA-binding</keyword>
<organism evidence="10">
    <name type="scientific">freshwater metagenome</name>
    <dbReference type="NCBI Taxonomy" id="449393"/>
    <lineage>
        <taxon>unclassified sequences</taxon>
        <taxon>metagenomes</taxon>
        <taxon>ecological metagenomes</taxon>
    </lineage>
</organism>
<dbReference type="PANTHER" id="PTHR43133">
    <property type="entry name" value="RNA POLYMERASE ECF-TYPE SIGMA FACTO"/>
    <property type="match status" value="1"/>
</dbReference>
<feature type="domain" description="RNA polymerase sigma-70 region 4" evidence="7">
    <location>
        <begin position="137"/>
        <end position="181"/>
    </location>
</feature>
<evidence type="ECO:0000313" key="13">
    <source>
        <dbReference type="EMBL" id="CAB4986887.1"/>
    </source>
</evidence>
<dbReference type="NCBIfam" id="TIGR02937">
    <property type="entry name" value="sigma70-ECF"/>
    <property type="match status" value="1"/>
</dbReference>
<evidence type="ECO:0000313" key="9">
    <source>
        <dbReference type="EMBL" id="CAB4710194.1"/>
    </source>
</evidence>
<gene>
    <name evidence="9" type="ORF">UFOPK2656_00615</name>
    <name evidence="10" type="ORF">UFOPK3099_00014</name>
    <name evidence="11" type="ORF">UFOPK3267_00229</name>
    <name evidence="12" type="ORF">UFOPK3651_00653</name>
    <name evidence="13" type="ORF">UFOPK3931_01207</name>
    <name evidence="8" type="ORF">UFOPK4189_00613</name>
</gene>
<evidence type="ECO:0000256" key="1">
    <source>
        <dbReference type="ARBA" id="ARBA00010641"/>
    </source>
</evidence>
<evidence type="ECO:0000256" key="3">
    <source>
        <dbReference type="ARBA" id="ARBA00023082"/>
    </source>
</evidence>
<evidence type="ECO:0000313" key="12">
    <source>
        <dbReference type="EMBL" id="CAB4917802.1"/>
    </source>
</evidence>
<proteinExistence type="inferred from homology"/>
<dbReference type="GO" id="GO:0003677">
    <property type="term" value="F:DNA binding"/>
    <property type="evidence" value="ECO:0007669"/>
    <property type="project" value="UniProtKB-KW"/>
</dbReference>
<dbReference type="SUPFAM" id="SSF88946">
    <property type="entry name" value="Sigma2 domain of RNA polymerase sigma factors"/>
    <property type="match status" value="1"/>
</dbReference>
<dbReference type="EMBL" id="CAEZYF010000003">
    <property type="protein sequence ID" value="CAB4710194.1"/>
    <property type="molecule type" value="Genomic_DNA"/>
</dbReference>
<dbReference type="AlphaFoldDB" id="A0A6J6XPW8"/>
<keyword evidence="2" id="KW-0805">Transcription regulation</keyword>
<sequence length="196" mass="21819">MQHPPTPLDETSFPEVLTAAQEGAAWAAEVLFCDLQPRVLRFLRSTEPRAADDISSEVWLAMARGIGTFVGELADFRAWVFSIARRRLADHRRTGARRATDPTDTDRFAELAGGADPADTVIDGFSGQQAVDFITRSLPPEQAEVLVLRVVAELDVNHVAEVMGRSANWVRVNQHRALRRLAEQLQANPEEFFEIV</sequence>
<dbReference type="SUPFAM" id="SSF88659">
    <property type="entry name" value="Sigma3 and sigma4 domains of RNA polymerase sigma factors"/>
    <property type="match status" value="1"/>
</dbReference>
<dbReference type="InterPro" id="IPR007630">
    <property type="entry name" value="RNA_pol_sigma70_r4"/>
</dbReference>
<evidence type="ECO:0000313" key="11">
    <source>
        <dbReference type="EMBL" id="CAB4846458.1"/>
    </source>
</evidence>
<keyword evidence="3" id="KW-0731">Sigma factor</keyword>
<keyword evidence="5" id="KW-0804">Transcription</keyword>
<dbReference type="InterPro" id="IPR013325">
    <property type="entry name" value="RNA_pol_sigma_r2"/>
</dbReference>
<dbReference type="EMBL" id="CAFBOL010000025">
    <property type="protein sequence ID" value="CAB4986887.1"/>
    <property type="molecule type" value="Genomic_DNA"/>
</dbReference>
<evidence type="ECO:0000313" key="8">
    <source>
        <dbReference type="EMBL" id="CAB4362831.1"/>
    </source>
</evidence>
<dbReference type="InterPro" id="IPR039425">
    <property type="entry name" value="RNA_pol_sigma-70-like"/>
</dbReference>
<feature type="domain" description="RNA polymerase sigma-70 region 2" evidence="6">
    <location>
        <begin position="34"/>
        <end position="97"/>
    </location>
</feature>
<dbReference type="InterPro" id="IPR036388">
    <property type="entry name" value="WH-like_DNA-bd_sf"/>
</dbReference>
<dbReference type="EMBL" id="CAFAAV010000001">
    <property type="protein sequence ID" value="CAB4799331.1"/>
    <property type="molecule type" value="Genomic_DNA"/>
</dbReference>
<dbReference type="EMBL" id="CAFBIY010000007">
    <property type="protein sequence ID" value="CAB4846458.1"/>
    <property type="molecule type" value="Genomic_DNA"/>
</dbReference>
<dbReference type="Pfam" id="PF04545">
    <property type="entry name" value="Sigma70_r4"/>
    <property type="match status" value="1"/>
</dbReference>
<dbReference type="InterPro" id="IPR013324">
    <property type="entry name" value="RNA_pol_sigma_r3/r4-like"/>
</dbReference>
<evidence type="ECO:0000259" key="6">
    <source>
        <dbReference type="Pfam" id="PF04542"/>
    </source>
</evidence>
<accession>A0A6J6XPW8</accession>
<dbReference type="EMBL" id="CAFBMT010000003">
    <property type="protein sequence ID" value="CAB4917802.1"/>
    <property type="molecule type" value="Genomic_DNA"/>
</dbReference>
<dbReference type="PANTHER" id="PTHR43133:SF66">
    <property type="entry name" value="ECF RNA POLYMERASE SIGMA FACTOR SIGK"/>
    <property type="match status" value="1"/>
</dbReference>
<dbReference type="InterPro" id="IPR007627">
    <property type="entry name" value="RNA_pol_sigma70_r2"/>
</dbReference>